<dbReference type="SUPFAM" id="SSF51556">
    <property type="entry name" value="Metallo-dependent hydrolases"/>
    <property type="match status" value="1"/>
</dbReference>
<feature type="active site" description="Proton donor/acceptor" evidence="6">
    <location>
        <position position="273"/>
    </location>
</feature>
<feature type="binding site" evidence="8">
    <location>
        <position position="215"/>
    </location>
    <ligand>
        <name>Zn(2+)</name>
        <dbReference type="ChEBI" id="CHEBI:29105"/>
    </ligand>
</feature>
<feature type="domain" description="Amidohydrolase-related" evidence="9">
    <location>
        <begin position="52"/>
        <end position="231"/>
    </location>
</feature>
<keyword evidence="3 5" id="KW-0378">Hydrolase</keyword>
<dbReference type="NCBIfam" id="TIGR00221">
    <property type="entry name" value="nagA"/>
    <property type="match status" value="1"/>
</dbReference>
<dbReference type="InterPro" id="IPR011059">
    <property type="entry name" value="Metal-dep_hydrolase_composite"/>
</dbReference>
<reference evidence="10" key="1">
    <citation type="submission" date="2024-07" db="EMBL/GenBank/DDBJ databases">
        <title>Complete genome sequence of Verrucomicrobiaceae bacterium NT6N.</title>
        <authorList>
            <person name="Huang C."/>
            <person name="Takami H."/>
            <person name="Hamasaki K."/>
        </authorList>
    </citation>
    <scope>NUCLEOTIDE SEQUENCE</scope>
    <source>
        <strain evidence="10">NT6N</strain>
    </source>
</reference>
<evidence type="ECO:0000256" key="3">
    <source>
        <dbReference type="ARBA" id="ARBA00022801"/>
    </source>
</evidence>
<dbReference type="KEGG" id="osu:NT6N_37570"/>
<dbReference type="PANTHER" id="PTHR11113:SF14">
    <property type="entry name" value="N-ACETYLGLUCOSAMINE-6-PHOSPHATE DEACETYLASE"/>
    <property type="match status" value="1"/>
</dbReference>
<dbReference type="PIRSF" id="PIRSF038994">
    <property type="entry name" value="NagA"/>
    <property type="match status" value="1"/>
</dbReference>
<dbReference type="InterPro" id="IPR003764">
    <property type="entry name" value="GlcNAc_6-P_deAcase"/>
</dbReference>
<dbReference type="EMBL" id="AP026866">
    <property type="protein sequence ID" value="BDS08717.1"/>
    <property type="molecule type" value="Genomic_DNA"/>
</dbReference>
<dbReference type="GO" id="GO:0006046">
    <property type="term" value="P:N-acetylglucosamine catabolic process"/>
    <property type="evidence" value="ECO:0007669"/>
    <property type="project" value="TreeGrafter"/>
</dbReference>
<feature type="domain" description="Amidohydrolase-related" evidence="9">
    <location>
        <begin position="325"/>
        <end position="377"/>
    </location>
</feature>
<evidence type="ECO:0000256" key="4">
    <source>
        <dbReference type="ARBA" id="ARBA00023277"/>
    </source>
</evidence>
<dbReference type="InterPro" id="IPR006680">
    <property type="entry name" value="Amidohydro-rel"/>
</dbReference>
<evidence type="ECO:0000256" key="6">
    <source>
        <dbReference type="PIRSR" id="PIRSR038994-1"/>
    </source>
</evidence>
<dbReference type="GO" id="GO:0046872">
    <property type="term" value="F:metal ion binding"/>
    <property type="evidence" value="ECO:0007669"/>
    <property type="project" value="UniProtKB-KW"/>
</dbReference>
<gene>
    <name evidence="10" type="primary">nagA_2</name>
    <name evidence="10" type="ORF">NT6N_37570</name>
</gene>
<feature type="binding site" evidence="7">
    <location>
        <position position="250"/>
    </location>
    <ligand>
        <name>substrate</name>
    </ligand>
</feature>
<evidence type="ECO:0000256" key="8">
    <source>
        <dbReference type="PIRSR" id="PIRSR038994-3"/>
    </source>
</evidence>
<dbReference type="AlphaFoldDB" id="A0AAT9FS45"/>
<feature type="binding site" evidence="7">
    <location>
        <position position="141"/>
    </location>
    <ligand>
        <name>substrate</name>
    </ligand>
</feature>
<dbReference type="Gene3D" id="3.20.20.140">
    <property type="entry name" value="Metal-dependent hydrolases"/>
    <property type="match status" value="1"/>
</dbReference>
<comment type="similarity">
    <text evidence="1 5">Belongs to the metallo-dependent hydrolases superfamily. NagA family.</text>
</comment>
<dbReference type="InterPro" id="IPR032466">
    <property type="entry name" value="Metal_Hydrolase"/>
</dbReference>
<dbReference type="GO" id="GO:0008448">
    <property type="term" value="F:N-acetylglucosamine-6-phosphate deacetylase activity"/>
    <property type="evidence" value="ECO:0007669"/>
    <property type="project" value="InterPro"/>
</dbReference>
<evidence type="ECO:0000256" key="1">
    <source>
        <dbReference type="ARBA" id="ARBA00010716"/>
    </source>
</evidence>
<protein>
    <submittedName>
        <fullName evidence="10">N-acetylglucosamine-6-phosphate deacetylase</fullName>
    </submittedName>
</protein>
<keyword evidence="4 5" id="KW-0119">Carbohydrate metabolism</keyword>
<dbReference type="SUPFAM" id="SSF51338">
    <property type="entry name" value="Composite domain of metallo-dependent hydrolases"/>
    <property type="match status" value="1"/>
</dbReference>
<feature type="binding site" evidence="8">
    <location>
        <position position="194"/>
    </location>
    <ligand>
        <name>Zn(2+)</name>
        <dbReference type="ChEBI" id="CHEBI:29105"/>
    </ligand>
</feature>
<feature type="binding site" evidence="7">
    <location>
        <position position="226"/>
    </location>
    <ligand>
        <name>substrate</name>
    </ligand>
</feature>
<comment type="cofactor">
    <cofactor evidence="8">
        <name>a divalent metal cation</name>
        <dbReference type="ChEBI" id="CHEBI:60240"/>
    </cofactor>
    <text evidence="8">Binds 1 divalent metal cation per subunit.</text>
</comment>
<dbReference type="PANTHER" id="PTHR11113">
    <property type="entry name" value="N-ACETYLGLUCOSAMINE-6-PHOSPHATE DEACETYLASE"/>
    <property type="match status" value="1"/>
</dbReference>
<name>A0AAT9FS45_9BACT</name>
<proteinExistence type="inferred from homology"/>
<sequence length="379" mass="40733">MKTLITNAHVISPDVEVEGATIEITNGKIAWVHLPGDDLPEADEVIDAGGRYVMPGFVDIHAHGADHKDVCDNDVESIRHIAKTKLGEGVTTWLPTTLTQPQDLLEEIAAKCAEYMENQEFAKTPGLHVEGPFINKANAGAQNPQFVREPNWDELKRIHEIAPAKVFSIAPDMPGACECIREAKAAGISASAAHTSSTYEQVMAAKEAGLTHLTHFGNAMTGLHHREIGVVGSGLLDPDLKIELICDGIHLAPDFLKLVFSVKPIEQLIMITDSMAGSWIGKGEVKLGGLDVVVDNGEARLKEGGALAGSILLYNDGVKLIAELTDLPLHQIVKATSWNQAQSLGLDDIGKIEPGFCADLVILDKDFSVWKTLVDGVAK</sequence>
<evidence type="ECO:0000259" key="9">
    <source>
        <dbReference type="Pfam" id="PF01979"/>
    </source>
</evidence>
<evidence type="ECO:0000256" key="2">
    <source>
        <dbReference type="ARBA" id="ARBA00022723"/>
    </source>
</evidence>
<dbReference type="Pfam" id="PF01979">
    <property type="entry name" value="Amidohydro_1"/>
    <property type="match status" value="2"/>
</dbReference>
<accession>A0AAT9FS45</accession>
<evidence type="ECO:0000256" key="5">
    <source>
        <dbReference type="PIRNR" id="PIRNR038994"/>
    </source>
</evidence>
<evidence type="ECO:0000256" key="7">
    <source>
        <dbReference type="PIRSR" id="PIRSR038994-2"/>
    </source>
</evidence>
<dbReference type="Gene3D" id="2.30.40.10">
    <property type="entry name" value="Urease, subunit C, domain 1"/>
    <property type="match status" value="1"/>
</dbReference>
<evidence type="ECO:0000313" key="10">
    <source>
        <dbReference type="EMBL" id="BDS08717.1"/>
    </source>
</evidence>
<dbReference type="CDD" id="cd00854">
    <property type="entry name" value="NagA"/>
    <property type="match status" value="1"/>
</dbReference>
<feature type="binding site" evidence="7">
    <location>
        <begin position="307"/>
        <end position="309"/>
    </location>
    <ligand>
        <name>substrate</name>
    </ligand>
</feature>
<feature type="binding site" evidence="7">
    <location>
        <begin position="218"/>
        <end position="219"/>
    </location>
    <ligand>
        <name>substrate</name>
    </ligand>
</feature>
<organism evidence="10">
    <name type="scientific">Oceaniferula spumae</name>
    <dbReference type="NCBI Taxonomy" id="2979115"/>
    <lineage>
        <taxon>Bacteria</taxon>
        <taxon>Pseudomonadati</taxon>
        <taxon>Verrucomicrobiota</taxon>
        <taxon>Verrucomicrobiia</taxon>
        <taxon>Verrucomicrobiales</taxon>
        <taxon>Verrucomicrobiaceae</taxon>
        <taxon>Oceaniferula</taxon>
    </lineage>
</organism>
<keyword evidence="2 8" id="KW-0479">Metal-binding</keyword>
<feature type="binding site" evidence="8">
    <location>
        <position position="130"/>
    </location>
    <ligand>
        <name>Zn(2+)</name>
        <dbReference type="ChEBI" id="CHEBI:29105"/>
    </ligand>
</feature>